<dbReference type="Pfam" id="PF02649">
    <property type="entry name" value="GCHY-1"/>
    <property type="match status" value="1"/>
</dbReference>
<gene>
    <name evidence="2" type="primary">folE2</name>
    <name evidence="4" type="ORF">EHV15_32825</name>
</gene>
<comment type="similarity">
    <text evidence="2">Belongs to the GTP cyclohydrolase IV family.</text>
</comment>
<dbReference type="OrthoDB" id="9774824at2"/>
<dbReference type="RefSeq" id="WP_128634954.1">
    <property type="nucleotide sequence ID" value="NZ_RRCN01000001.1"/>
</dbReference>
<evidence type="ECO:0000313" key="4">
    <source>
        <dbReference type="EMBL" id="RRJ67174.1"/>
    </source>
</evidence>
<evidence type="ECO:0000313" key="5">
    <source>
        <dbReference type="Proteomes" id="UP000267017"/>
    </source>
</evidence>
<keyword evidence="1 2" id="KW-0378">Hydrolase</keyword>
<dbReference type="InterPro" id="IPR003801">
    <property type="entry name" value="GTP_cyclohydrolase_FolE2/MptA"/>
</dbReference>
<evidence type="ECO:0000256" key="2">
    <source>
        <dbReference type="HAMAP-Rule" id="MF_01527"/>
    </source>
</evidence>
<feature type="region of interest" description="Disordered" evidence="3">
    <location>
        <begin position="1"/>
        <end position="37"/>
    </location>
</feature>
<evidence type="ECO:0000256" key="3">
    <source>
        <dbReference type="SAM" id="MobiDB-lite"/>
    </source>
</evidence>
<feature type="site" description="May be catalytically important" evidence="2">
    <location>
        <position position="186"/>
    </location>
</feature>
<comment type="caution">
    <text evidence="4">The sequence shown here is derived from an EMBL/GenBank/DDBJ whole genome shotgun (WGS) entry which is preliminary data.</text>
</comment>
<dbReference type="EC" id="3.5.4.16" evidence="2"/>
<dbReference type="AlphaFoldDB" id="A0A3P3UAK6"/>
<name>A0A3P3UAK6_9BACL</name>
<sequence length="309" mass="34874">MQPTNTKKTFPAKPERHRRFGSTDPIPGSKPTRKEQMADLQNRREDYLFPIDHVGICQVQQPIRVLSELEPKSQTSIATIALTTSLPRESKGINMSRLTEQLEVYRQQGWTCQLAELCGFVAELADRMGQDNAEITLTFPWFYERSAPVSARTGLNHAEASIKVAYGKGQPFTAAVSLRVAVTTLCPCSKEISEYSAHNQRGMVTMTAEIDPASPPVRDWKAMLLEAAESNASSALHPVLKRPDEKRVTEQAYENPRFVEDMVRLVAADLYELEVAQAFTVECRNEESIHMHDAYAKITYDKRKEEEAR</sequence>
<proteinExistence type="inferred from homology"/>
<dbReference type="EMBL" id="RRCN01000001">
    <property type="protein sequence ID" value="RRJ67174.1"/>
    <property type="molecule type" value="Genomic_DNA"/>
</dbReference>
<dbReference type="GO" id="GO:0046654">
    <property type="term" value="P:tetrahydrofolate biosynthetic process"/>
    <property type="evidence" value="ECO:0007669"/>
    <property type="project" value="UniProtKB-UniRule"/>
</dbReference>
<dbReference type="InterPro" id="IPR022838">
    <property type="entry name" value="GTP_cyclohydrolase_FolE2"/>
</dbReference>
<dbReference type="NCBIfam" id="NF010200">
    <property type="entry name" value="PRK13674.1-1"/>
    <property type="match status" value="1"/>
</dbReference>
<comment type="pathway">
    <text evidence="2">Cofactor biosynthesis; 7,8-dihydroneopterin triphosphate biosynthesis; 7,8-dihydroneopterin triphosphate from GTP: step 1/1.</text>
</comment>
<dbReference type="GO" id="GO:0003934">
    <property type="term" value="F:GTP cyclohydrolase I activity"/>
    <property type="evidence" value="ECO:0007669"/>
    <property type="project" value="UniProtKB-UniRule"/>
</dbReference>
<dbReference type="PANTHER" id="PTHR36445:SF1">
    <property type="entry name" value="GTP CYCLOHYDROLASE MPTA"/>
    <property type="match status" value="1"/>
</dbReference>
<comment type="function">
    <text evidence="2">Converts GTP to 7,8-dihydroneopterin triphosphate.</text>
</comment>
<protein>
    <recommendedName>
        <fullName evidence="2">GTP cyclohydrolase FolE2</fullName>
        <ecNumber evidence="2">3.5.4.16</ecNumber>
    </recommendedName>
</protein>
<keyword evidence="5" id="KW-1185">Reference proteome</keyword>
<dbReference type="UniPathway" id="UPA00848">
    <property type="reaction ID" value="UER00151"/>
</dbReference>
<dbReference type="Proteomes" id="UP000267017">
    <property type="component" value="Unassembled WGS sequence"/>
</dbReference>
<organism evidence="4 5">
    <name type="scientific">Paenibacillus oralis</name>
    <dbReference type="NCBI Taxonomy" id="2490856"/>
    <lineage>
        <taxon>Bacteria</taxon>
        <taxon>Bacillati</taxon>
        <taxon>Bacillota</taxon>
        <taxon>Bacilli</taxon>
        <taxon>Bacillales</taxon>
        <taxon>Paenibacillaceae</taxon>
        <taxon>Paenibacillus</taxon>
    </lineage>
</organism>
<reference evidence="4 5" key="1">
    <citation type="submission" date="2018-11" db="EMBL/GenBank/DDBJ databases">
        <title>Genome sequencing of Paenibacillus sp. KCOM 3021 (= ChDC PVNT-B20).</title>
        <authorList>
            <person name="Kook J.-K."/>
            <person name="Park S.-N."/>
            <person name="Lim Y.K."/>
        </authorList>
    </citation>
    <scope>NUCLEOTIDE SEQUENCE [LARGE SCALE GENOMIC DNA]</scope>
    <source>
        <strain evidence="4 5">KCOM 3021</strain>
    </source>
</reference>
<dbReference type="PANTHER" id="PTHR36445">
    <property type="entry name" value="GTP CYCLOHYDROLASE MPTA"/>
    <property type="match status" value="1"/>
</dbReference>
<comment type="catalytic activity">
    <reaction evidence="2">
        <text>GTP + H2O = 7,8-dihydroneopterin 3'-triphosphate + formate + H(+)</text>
        <dbReference type="Rhea" id="RHEA:17473"/>
        <dbReference type="ChEBI" id="CHEBI:15377"/>
        <dbReference type="ChEBI" id="CHEBI:15378"/>
        <dbReference type="ChEBI" id="CHEBI:15740"/>
        <dbReference type="ChEBI" id="CHEBI:37565"/>
        <dbReference type="ChEBI" id="CHEBI:58462"/>
        <dbReference type="EC" id="3.5.4.16"/>
    </reaction>
</comment>
<accession>A0A3P3UAK6</accession>
<dbReference type="Gene3D" id="3.10.270.10">
    <property type="entry name" value="Urate Oxidase"/>
    <property type="match status" value="1"/>
</dbReference>
<evidence type="ECO:0000256" key="1">
    <source>
        <dbReference type="ARBA" id="ARBA00022801"/>
    </source>
</evidence>
<dbReference type="HAMAP" id="MF_01527_B">
    <property type="entry name" value="GTP_cyclohydrol_B"/>
    <property type="match status" value="1"/>
</dbReference>